<protein>
    <submittedName>
        <fullName evidence="1">Uncharacterized protein</fullName>
    </submittedName>
</protein>
<dbReference type="AlphaFoldDB" id="A0AAU2H5S1"/>
<accession>A0AAU2H5S1</accession>
<gene>
    <name evidence="1" type="ORF">OHV25_23070</name>
</gene>
<name>A0AAU2H5S1_9ACTN</name>
<sequence>MSEAPFITGRHDGQKGLAAVIKMEAAQAAVEAYVSEFPTGDGEYTEPVETQISDLLTDLLHLAAAESLDPDVLIERALMHFYAEQAEEPS</sequence>
<evidence type="ECO:0000313" key="1">
    <source>
        <dbReference type="EMBL" id="WTU42251.1"/>
    </source>
</evidence>
<organism evidence="1">
    <name type="scientific">Streptomyces sp. NBC_00060</name>
    <dbReference type="NCBI Taxonomy" id="2975636"/>
    <lineage>
        <taxon>Bacteria</taxon>
        <taxon>Bacillati</taxon>
        <taxon>Actinomycetota</taxon>
        <taxon>Actinomycetes</taxon>
        <taxon>Kitasatosporales</taxon>
        <taxon>Streptomycetaceae</taxon>
        <taxon>Streptomyces</taxon>
    </lineage>
</organism>
<proteinExistence type="predicted"/>
<reference evidence="1" key="1">
    <citation type="submission" date="2022-10" db="EMBL/GenBank/DDBJ databases">
        <title>The complete genomes of actinobacterial strains from the NBC collection.</title>
        <authorList>
            <person name="Joergensen T.S."/>
            <person name="Alvarez Arevalo M."/>
            <person name="Sterndorff E.B."/>
            <person name="Faurdal D."/>
            <person name="Vuksanovic O."/>
            <person name="Mourched A.-S."/>
            <person name="Charusanti P."/>
            <person name="Shaw S."/>
            <person name="Blin K."/>
            <person name="Weber T."/>
        </authorList>
    </citation>
    <scope>NUCLEOTIDE SEQUENCE</scope>
    <source>
        <strain evidence="1">NBC_00060</strain>
    </source>
</reference>
<dbReference type="EMBL" id="CP108253">
    <property type="protein sequence ID" value="WTU42251.1"/>
    <property type="molecule type" value="Genomic_DNA"/>
</dbReference>